<gene>
    <name evidence="5" type="ORF">CSUI_006194</name>
</gene>
<dbReference type="GO" id="GO:0005736">
    <property type="term" value="C:RNA polymerase I complex"/>
    <property type="evidence" value="ECO:0007669"/>
    <property type="project" value="TreeGrafter"/>
</dbReference>
<dbReference type="GO" id="GO:0006351">
    <property type="term" value="P:DNA-templated transcription"/>
    <property type="evidence" value="ECO:0007669"/>
    <property type="project" value="InterPro"/>
</dbReference>
<feature type="compositionally biased region" description="Low complexity" evidence="4">
    <location>
        <begin position="67"/>
        <end position="87"/>
    </location>
</feature>
<dbReference type="GeneID" id="94429569"/>
<protein>
    <submittedName>
        <fullName evidence="5">Dna-directed rna polymerase ii rpbabc8</fullName>
    </submittedName>
</protein>
<dbReference type="PIRSF" id="PIRSF000779">
    <property type="entry name" value="RNA_pol_Rpb8"/>
    <property type="match status" value="1"/>
</dbReference>
<sequence length="178" mass="19537">MSIPCLFEDRFEVRSVDNSKFETVSRIKAKSSGFDADIQLDINSHIFPVKEKQRLYVGLTNTLLGATASSSSSSSASRARGASSAGGKDYGAAHGAGEGMNDPGLLFQEYDYVMYGKIFRTEESSSERRTLYASFGGLLMALTADKHVVGDLELDMRIYLLLRRSDEGSHHSMMMLLS</sequence>
<keyword evidence="6" id="KW-1185">Reference proteome</keyword>
<accession>A0A2C6KR70</accession>
<comment type="subcellular location">
    <subcellularLocation>
        <location evidence="1">Nucleus</location>
    </subcellularLocation>
</comment>
<dbReference type="SMART" id="SM00658">
    <property type="entry name" value="RPOL8c"/>
    <property type="match status" value="1"/>
</dbReference>
<dbReference type="Proteomes" id="UP000221165">
    <property type="component" value="Unassembled WGS sequence"/>
</dbReference>
<evidence type="ECO:0000256" key="1">
    <source>
        <dbReference type="ARBA" id="ARBA00004123"/>
    </source>
</evidence>
<organism evidence="5 6">
    <name type="scientific">Cystoisospora suis</name>
    <dbReference type="NCBI Taxonomy" id="483139"/>
    <lineage>
        <taxon>Eukaryota</taxon>
        <taxon>Sar</taxon>
        <taxon>Alveolata</taxon>
        <taxon>Apicomplexa</taxon>
        <taxon>Conoidasida</taxon>
        <taxon>Coccidia</taxon>
        <taxon>Eucoccidiorida</taxon>
        <taxon>Eimeriorina</taxon>
        <taxon>Sarcocystidae</taxon>
        <taxon>Cystoisospora</taxon>
    </lineage>
</organism>
<keyword evidence="3" id="KW-0539">Nucleus</keyword>
<dbReference type="GO" id="GO:0005665">
    <property type="term" value="C:RNA polymerase II, core complex"/>
    <property type="evidence" value="ECO:0007669"/>
    <property type="project" value="TreeGrafter"/>
</dbReference>
<dbReference type="InterPro" id="IPR012340">
    <property type="entry name" value="NA-bd_OB-fold"/>
</dbReference>
<evidence type="ECO:0000313" key="6">
    <source>
        <dbReference type="Proteomes" id="UP000221165"/>
    </source>
</evidence>
<evidence type="ECO:0000256" key="3">
    <source>
        <dbReference type="ARBA" id="ARBA00023242"/>
    </source>
</evidence>
<dbReference type="GO" id="GO:0005666">
    <property type="term" value="C:RNA polymerase III complex"/>
    <property type="evidence" value="ECO:0007669"/>
    <property type="project" value="TreeGrafter"/>
</dbReference>
<dbReference type="Gene3D" id="2.40.50.140">
    <property type="entry name" value="Nucleic acid-binding proteins"/>
    <property type="match status" value="1"/>
</dbReference>
<reference evidence="5 6" key="1">
    <citation type="journal article" date="2017" name="Int. J. Parasitol.">
        <title>The genome of the protozoan parasite Cystoisospora suis and a reverse vaccinology approach to identify vaccine candidates.</title>
        <authorList>
            <person name="Palmieri N."/>
            <person name="Shrestha A."/>
            <person name="Ruttkowski B."/>
            <person name="Beck T."/>
            <person name="Vogl C."/>
            <person name="Tomley F."/>
            <person name="Blake D.P."/>
            <person name="Joachim A."/>
        </authorList>
    </citation>
    <scope>NUCLEOTIDE SEQUENCE [LARGE SCALE GENOMIC DNA]</scope>
    <source>
        <strain evidence="5 6">Wien I</strain>
    </source>
</reference>
<keyword evidence="5" id="KW-0240">DNA-directed RNA polymerase</keyword>
<dbReference type="Pfam" id="PF03870">
    <property type="entry name" value="RNA_pol_Rpb8"/>
    <property type="match status" value="1"/>
</dbReference>
<evidence type="ECO:0000256" key="2">
    <source>
        <dbReference type="ARBA" id="ARBA00008912"/>
    </source>
</evidence>
<dbReference type="OrthoDB" id="10249565at2759"/>
<dbReference type="EMBL" id="MIGC01003092">
    <property type="protein sequence ID" value="PHJ19977.1"/>
    <property type="molecule type" value="Genomic_DNA"/>
</dbReference>
<comment type="caution">
    <text evidence="5">The sequence shown here is derived from an EMBL/GenBank/DDBJ whole genome shotgun (WGS) entry which is preliminary data.</text>
</comment>
<keyword evidence="5" id="KW-0804">Transcription</keyword>
<dbReference type="AlphaFoldDB" id="A0A2C6KR70"/>
<feature type="region of interest" description="Disordered" evidence="4">
    <location>
        <begin position="67"/>
        <end position="88"/>
    </location>
</feature>
<dbReference type="PANTHER" id="PTHR10917:SF0">
    <property type="entry name" value="DNA-DIRECTED RNA POLYMERASES I, II, AND III SUBUNIT RPABC3"/>
    <property type="match status" value="1"/>
</dbReference>
<dbReference type="SUPFAM" id="SSF50249">
    <property type="entry name" value="Nucleic acid-binding proteins"/>
    <property type="match status" value="1"/>
</dbReference>
<name>A0A2C6KR70_9APIC</name>
<dbReference type="VEuPathDB" id="ToxoDB:CSUI_006194"/>
<dbReference type="GO" id="GO:0003899">
    <property type="term" value="F:DNA-directed RNA polymerase activity"/>
    <property type="evidence" value="ECO:0007669"/>
    <property type="project" value="InterPro"/>
</dbReference>
<dbReference type="PANTHER" id="PTHR10917">
    <property type="entry name" value="DNA-DIRECTED RNA POLYMERASES I, II, AND III SUBUNIT RPABC3"/>
    <property type="match status" value="1"/>
</dbReference>
<proteinExistence type="inferred from homology"/>
<dbReference type="RefSeq" id="XP_067921669.1">
    <property type="nucleotide sequence ID" value="XM_068066358.1"/>
</dbReference>
<comment type="similarity">
    <text evidence="2">Belongs to the eukaryotic RPB8 RNA polymerase subunit family.</text>
</comment>
<evidence type="ECO:0000313" key="5">
    <source>
        <dbReference type="EMBL" id="PHJ19977.1"/>
    </source>
</evidence>
<dbReference type="InterPro" id="IPR005570">
    <property type="entry name" value="RPABC3"/>
</dbReference>
<evidence type="ECO:0000256" key="4">
    <source>
        <dbReference type="SAM" id="MobiDB-lite"/>
    </source>
</evidence>